<name>A0ACC0KHF0_CHOFU</name>
<evidence type="ECO:0000313" key="2">
    <source>
        <dbReference type="Proteomes" id="UP001064048"/>
    </source>
</evidence>
<evidence type="ECO:0000313" key="1">
    <source>
        <dbReference type="EMBL" id="KAI8435636.1"/>
    </source>
</evidence>
<proteinExistence type="predicted"/>
<comment type="caution">
    <text evidence="1">The sequence shown here is derived from an EMBL/GenBank/DDBJ whole genome shotgun (WGS) entry which is preliminary data.</text>
</comment>
<organism evidence="1 2">
    <name type="scientific">Choristoneura fumiferana</name>
    <name type="common">Spruce budworm moth</name>
    <name type="synonym">Archips fumiferana</name>
    <dbReference type="NCBI Taxonomy" id="7141"/>
    <lineage>
        <taxon>Eukaryota</taxon>
        <taxon>Metazoa</taxon>
        <taxon>Ecdysozoa</taxon>
        <taxon>Arthropoda</taxon>
        <taxon>Hexapoda</taxon>
        <taxon>Insecta</taxon>
        <taxon>Pterygota</taxon>
        <taxon>Neoptera</taxon>
        <taxon>Endopterygota</taxon>
        <taxon>Lepidoptera</taxon>
        <taxon>Glossata</taxon>
        <taxon>Ditrysia</taxon>
        <taxon>Tortricoidea</taxon>
        <taxon>Tortricidae</taxon>
        <taxon>Tortricinae</taxon>
        <taxon>Choristoneura</taxon>
    </lineage>
</organism>
<protein>
    <submittedName>
        <fullName evidence="1">Uncharacterized protein</fullName>
    </submittedName>
</protein>
<reference evidence="1 2" key="1">
    <citation type="journal article" date="2022" name="Genome Biol. Evol.">
        <title>The Spruce Budworm Genome: Reconstructing the Evolutionary History of Antifreeze Proteins.</title>
        <authorList>
            <person name="Beliveau C."/>
            <person name="Gagne P."/>
            <person name="Picq S."/>
            <person name="Vernygora O."/>
            <person name="Keeling C.I."/>
            <person name="Pinkney K."/>
            <person name="Doucet D."/>
            <person name="Wen F."/>
            <person name="Johnston J.S."/>
            <person name="Maaroufi H."/>
            <person name="Boyle B."/>
            <person name="Laroche J."/>
            <person name="Dewar K."/>
            <person name="Juretic N."/>
            <person name="Blackburn G."/>
            <person name="Nisole A."/>
            <person name="Brunet B."/>
            <person name="Brandao M."/>
            <person name="Lumley L."/>
            <person name="Duan J."/>
            <person name="Quan G."/>
            <person name="Lucarotti C.J."/>
            <person name="Roe A.D."/>
            <person name="Sperling F.A.H."/>
            <person name="Levesque R.C."/>
            <person name="Cusson M."/>
        </authorList>
    </citation>
    <scope>NUCLEOTIDE SEQUENCE [LARGE SCALE GENOMIC DNA]</scope>
    <source>
        <strain evidence="1">Glfc:IPQL:Cfum</strain>
    </source>
</reference>
<accession>A0ACC0KHF0</accession>
<dbReference type="Proteomes" id="UP001064048">
    <property type="component" value="Chromosome 6"/>
</dbReference>
<dbReference type="EMBL" id="CM046106">
    <property type="protein sequence ID" value="KAI8435636.1"/>
    <property type="molecule type" value="Genomic_DNA"/>
</dbReference>
<gene>
    <name evidence="1" type="ORF">MSG28_003901</name>
</gene>
<sequence length="462" mass="52573">MTDFKITERLYLSREDDIYVDHCQLPQHQIDGVRFLYAQFKKKKPGVILNDPSGYGKTLQVVLFLSAVKRLLLAPALVLVKDDELALWREHFQRWTQLKDDVVFESSNPYLKKAVFVSTRSHAAALARREWTVAVADTGALRDRPQADFKIWLTHADVKVEDLYTFSSVYQWLSPKETFNPRDFEANKGDPKDVVAKSLLLDAFFEDKVLRRKNFTPFKKPETYTSLTIEPPKISRKNKDATGTKIKRSKVRIEAETNHAAKIPRIDLPERNSTITSKDYYKERGMDVESFIKNEKPVESDGIEDFVDFQTLMSKSDSNDRTVHEIVTARSGNENVMCNGVNIDPSVKDDMSESVSEVNTADFQDAINDIVRNENDDDSCVRNENKRDEVIAIGNDKNEAIKNDVGITSSKDLDVSVLEETNAETIQDVVNNGSKKDLDSILSDLEEKTLNKFKGSLLDSIF</sequence>
<keyword evidence="2" id="KW-1185">Reference proteome</keyword>